<evidence type="ECO:0000256" key="2">
    <source>
        <dbReference type="ARBA" id="ARBA00022598"/>
    </source>
</evidence>
<organism evidence="4 5">
    <name type="scientific">Hibiscus syriacus</name>
    <name type="common">Rose of Sharon</name>
    <dbReference type="NCBI Taxonomy" id="106335"/>
    <lineage>
        <taxon>Eukaryota</taxon>
        <taxon>Viridiplantae</taxon>
        <taxon>Streptophyta</taxon>
        <taxon>Embryophyta</taxon>
        <taxon>Tracheophyta</taxon>
        <taxon>Spermatophyta</taxon>
        <taxon>Magnoliopsida</taxon>
        <taxon>eudicotyledons</taxon>
        <taxon>Gunneridae</taxon>
        <taxon>Pentapetalae</taxon>
        <taxon>rosids</taxon>
        <taxon>malvids</taxon>
        <taxon>Malvales</taxon>
        <taxon>Malvaceae</taxon>
        <taxon>Malvoideae</taxon>
        <taxon>Hibiscus</taxon>
    </lineage>
</organism>
<dbReference type="InterPro" id="IPR045851">
    <property type="entry name" value="AMP-bd_C_sf"/>
</dbReference>
<dbReference type="SUPFAM" id="SSF56801">
    <property type="entry name" value="Acetyl-CoA synthetase-like"/>
    <property type="match status" value="1"/>
</dbReference>
<evidence type="ECO:0000256" key="1">
    <source>
        <dbReference type="ARBA" id="ARBA00006432"/>
    </source>
</evidence>
<proteinExistence type="inferred from homology"/>
<evidence type="ECO:0000313" key="4">
    <source>
        <dbReference type="EMBL" id="KAE8701791.1"/>
    </source>
</evidence>
<reference evidence="4" key="1">
    <citation type="submission" date="2019-09" db="EMBL/GenBank/DDBJ databases">
        <title>Draft genome information of white flower Hibiscus syriacus.</title>
        <authorList>
            <person name="Kim Y.-M."/>
        </authorList>
    </citation>
    <scope>NUCLEOTIDE SEQUENCE [LARGE SCALE GENOMIC DNA]</scope>
    <source>
        <strain evidence="4">YM2019G1</strain>
    </source>
</reference>
<dbReference type="PANTHER" id="PTHR43859">
    <property type="entry name" value="ACYL-ACTIVATING ENZYME"/>
    <property type="match status" value="1"/>
</dbReference>
<dbReference type="PANTHER" id="PTHR43859:SF57">
    <property type="entry name" value="ACYL-ACTIVATING ENZYME 8-RELATED"/>
    <property type="match status" value="1"/>
</dbReference>
<dbReference type="AlphaFoldDB" id="A0A6A3ABB0"/>
<sequence length="232" mass="25444">MCGAPVVLNMVTSSTSLTNQPLEKPVQFLAAGAPVLTPLLLRSESLGFRVTHCYGLTETAGFIVLCSWKPPWDALMRQRQGVRTIGVMDMDVVDPERETRVEKDGSSLGEIVIKGGQVMLGYLKDPTATSSCMRGDDWFYTGDAGVVHPEGYLEIKDRSKDVIISGRENISSAEVEFILYSNPAVKEATVVARPDEFWGDTLCLLGFKEELPRTSTGKIKKFVLREIAKALG</sequence>
<dbReference type="InterPro" id="IPR042099">
    <property type="entry name" value="ANL_N_sf"/>
</dbReference>
<protein>
    <submittedName>
        <fullName evidence="4">Acyl-activating enzyme 9</fullName>
    </submittedName>
</protein>
<feature type="domain" description="AMP-dependent synthetase/ligase" evidence="3">
    <location>
        <begin position="1"/>
        <end position="123"/>
    </location>
</feature>
<keyword evidence="2" id="KW-0436">Ligase</keyword>
<dbReference type="EMBL" id="VEPZ02001014">
    <property type="protein sequence ID" value="KAE8701791.1"/>
    <property type="molecule type" value="Genomic_DNA"/>
</dbReference>
<dbReference type="Proteomes" id="UP000436088">
    <property type="component" value="Unassembled WGS sequence"/>
</dbReference>
<evidence type="ECO:0000313" key="5">
    <source>
        <dbReference type="Proteomes" id="UP000436088"/>
    </source>
</evidence>
<gene>
    <name evidence="4" type="ORF">F3Y22_tig00110505pilonHSYRG00173</name>
</gene>
<comment type="similarity">
    <text evidence="1">Belongs to the ATP-dependent AMP-binding enzyme family.</text>
</comment>
<dbReference type="Pfam" id="PF00501">
    <property type="entry name" value="AMP-binding"/>
    <property type="match status" value="1"/>
</dbReference>
<name>A0A6A3ABB0_HIBSY</name>
<comment type="caution">
    <text evidence="4">The sequence shown here is derived from an EMBL/GenBank/DDBJ whole genome shotgun (WGS) entry which is preliminary data.</text>
</comment>
<dbReference type="Gene3D" id="3.40.50.12780">
    <property type="entry name" value="N-terminal domain of ligase-like"/>
    <property type="match status" value="1"/>
</dbReference>
<dbReference type="GO" id="GO:0016874">
    <property type="term" value="F:ligase activity"/>
    <property type="evidence" value="ECO:0007669"/>
    <property type="project" value="UniProtKB-KW"/>
</dbReference>
<dbReference type="InterPro" id="IPR000873">
    <property type="entry name" value="AMP-dep_synth/lig_dom"/>
</dbReference>
<keyword evidence="5" id="KW-1185">Reference proteome</keyword>
<dbReference type="Gene3D" id="3.30.300.30">
    <property type="match status" value="1"/>
</dbReference>
<accession>A0A6A3ABB0</accession>
<evidence type="ECO:0000259" key="3">
    <source>
        <dbReference type="Pfam" id="PF00501"/>
    </source>
</evidence>